<dbReference type="AlphaFoldDB" id="A0A8S3SR29"/>
<accession>A0A8S3SR29</accession>
<protein>
    <submittedName>
        <fullName evidence="1">Uncharacterized protein</fullName>
    </submittedName>
</protein>
<dbReference type="OrthoDB" id="9971670at2759"/>
<sequence length="213" mass="24440">MPSNLIGQDFETDSMNVLDNILSNLGSHNDGLGPNWSGLERVAHSFHMWDLWMKIFNSAWKTVKANPPHKELCKCVLDVENNSIKTAVGWVANHYKSGTPITLLNRAIPKLVDATTWTVWKNRLLHYYTDEALKDAATYLLCYSINICNAFFLLSMKPNGFIVSNKCRYKVTWISNRIGEFALVCLKFSPMDYSSDFWEVEQPSHDYVANYLF</sequence>
<dbReference type="EMBL" id="CAJPWZ010001795">
    <property type="protein sequence ID" value="CAG2223986.1"/>
    <property type="molecule type" value="Genomic_DNA"/>
</dbReference>
<comment type="caution">
    <text evidence="1">The sequence shown here is derived from an EMBL/GenBank/DDBJ whole genome shotgun (WGS) entry which is preliminary data.</text>
</comment>
<proteinExistence type="predicted"/>
<dbReference type="Proteomes" id="UP000683360">
    <property type="component" value="Unassembled WGS sequence"/>
</dbReference>
<gene>
    <name evidence="1" type="ORF">MEDL_37306</name>
</gene>
<keyword evidence="2" id="KW-1185">Reference proteome</keyword>
<evidence type="ECO:0000313" key="1">
    <source>
        <dbReference type="EMBL" id="CAG2223986.1"/>
    </source>
</evidence>
<organism evidence="1 2">
    <name type="scientific">Mytilus edulis</name>
    <name type="common">Blue mussel</name>
    <dbReference type="NCBI Taxonomy" id="6550"/>
    <lineage>
        <taxon>Eukaryota</taxon>
        <taxon>Metazoa</taxon>
        <taxon>Spiralia</taxon>
        <taxon>Lophotrochozoa</taxon>
        <taxon>Mollusca</taxon>
        <taxon>Bivalvia</taxon>
        <taxon>Autobranchia</taxon>
        <taxon>Pteriomorphia</taxon>
        <taxon>Mytilida</taxon>
        <taxon>Mytiloidea</taxon>
        <taxon>Mytilidae</taxon>
        <taxon>Mytilinae</taxon>
        <taxon>Mytilus</taxon>
    </lineage>
</organism>
<evidence type="ECO:0000313" key="2">
    <source>
        <dbReference type="Proteomes" id="UP000683360"/>
    </source>
</evidence>
<name>A0A8S3SR29_MYTED</name>
<reference evidence="1" key="1">
    <citation type="submission" date="2021-03" db="EMBL/GenBank/DDBJ databases">
        <authorList>
            <person name="Bekaert M."/>
        </authorList>
    </citation>
    <scope>NUCLEOTIDE SEQUENCE</scope>
</reference>